<dbReference type="AlphaFoldDB" id="Q9A633"/>
<evidence type="ECO:0000256" key="2">
    <source>
        <dbReference type="SAM" id="Phobius"/>
    </source>
</evidence>
<protein>
    <submittedName>
        <fullName evidence="3">Uncharacterized protein</fullName>
    </submittedName>
</protein>
<keyword evidence="2" id="KW-1133">Transmembrane helix</keyword>
<dbReference type="KEGG" id="ccr:CC_2262"/>
<proteinExistence type="predicted"/>
<keyword evidence="4" id="KW-1185">Reference proteome</keyword>
<dbReference type="PATRIC" id="fig|190650.5.peg.2280"/>
<dbReference type="HOGENOM" id="CLU_2092399_0_0_5"/>
<evidence type="ECO:0000313" key="3">
    <source>
        <dbReference type="EMBL" id="AAK24233.1"/>
    </source>
</evidence>
<reference evidence="3 4" key="1">
    <citation type="journal article" date="2001" name="Proc. Natl. Acad. Sci. U.S.A.">
        <title>Complete genome sequence of Caulobacter crescentus.</title>
        <authorList>
            <person name="Nierman W.C."/>
            <person name="Feldblyum T.V."/>
            <person name="Laub M.T."/>
            <person name="Paulsen I.T."/>
            <person name="Nelson K.E."/>
            <person name="Eisen J.A."/>
            <person name="Heidelberg J.F."/>
            <person name="Alley M.R."/>
            <person name="Ohta N."/>
            <person name="Maddock J.R."/>
            <person name="Potocka I."/>
            <person name="Nelson W.C."/>
            <person name="Newton A."/>
            <person name="Stephens C."/>
            <person name="Phadke N.D."/>
            <person name="Ely B."/>
            <person name="DeBoy R.T."/>
            <person name="Dodson R.J."/>
            <person name="Durkin A.S."/>
            <person name="Gwinn M.L."/>
            <person name="Haft D.H."/>
            <person name="Kolonay J.F."/>
            <person name="Smit J."/>
            <person name="Craven M.B."/>
            <person name="Khouri H."/>
            <person name="Shetty J."/>
            <person name="Berry K."/>
            <person name="Utterback T."/>
            <person name="Tran K."/>
            <person name="Wolf A."/>
            <person name="Vamathevan J."/>
            <person name="Ermolaeva M."/>
            <person name="White O."/>
            <person name="Salzberg S.L."/>
            <person name="Venter J.C."/>
            <person name="Shapiro L."/>
            <person name="Fraser C.M."/>
        </authorList>
    </citation>
    <scope>NUCLEOTIDE SEQUENCE [LARGE SCALE GENOMIC DNA]</scope>
    <source>
        <strain evidence="4">ATCC 19089 / CB15</strain>
    </source>
</reference>
<dbReference type="STRING" id="190650.CC_2262"/>
<feature type="region of interest" description="Disordered" evidence="1">
    <location>
        <begin position="68"/>
        <end position="116"/>
    </location>
</feature>
<dbReference type="EMBL" id="AE005673">
    <property type="protein sequence ID" value="AAK24233.1"/>
    <property type="molecule type" value="Genomic_DNA"/>
</dbReference>
<sequence length="116" mass="12945">MSGRAKASPLQRQAPKRPRTRSARCAPPPPGRRACYRRAMPDRIFMPLMGLIAAALIALSLVWPQGQGDRSWGPFGHTPVQQTPEMKAKIQREKDSARRRDEAAKKAVEAMDQLSQ</sequence>
<dbReference type="EnsemblBacteria" id="AAK24233">
    <property type="protein sequence ID" value="AAK24233"/>
    <property type="gene ID" value="CC_2262"/>
</dbReference>
<dbReference type="Proteomes" id="UP000001816">
    <property type="component" value="Chromosome"/>
</dbReference>
<evidence type="ECO:0000313" key="4">
    <source>
        <dbReference type="Proteomes" id="UP000001816"/>
    </source>
</evidence>
<feature type="region of interest" description="Disordered" evidence="1">
    <location>
        <begin position="1"/>
        <end position="35"/>
    </location>
</feature>
<evidence type="ECO:0000256" key="1">
    <source>
        <dbReference type="SAM" id="MobiDB-lite"/>
    </source>
</evidence>
<accession>Q9A633</accession>
<dbReference type="BioCyc" id="CAULO:CC2262-MONOMER"/>
<feature type="compositionally biased region" description="Basic and acidic residues" evidence="1">
    <location>
        <begin position="86"/>
        <end position="109"/>
    </location>
</feature>
<dbReference type="SMR" id="Q9A633"/>
<keyword evidence="2" id="KW-0812">Transmembrane</keyword>
<gene>
    <name evidence="3" type="ordered locus">CC_2262</name>
</gene>
<organism evidence="3 4">
    <name type="scientific">Caulobacter vibrioides (strain ATCC 19089 / CIP 103742 / CB 15)</name>
    <name type="common">Caulobacter crescentus</name>
    <dbReference type="NCBI Taxonomy" id="190650"/>
    <lineage>
        <taxon>Bacteria</taxon>
        <taxon>Pseudomonadati</taxon>
        <taxon>Pseudomonadota</taxon>
        <taxon>Alphaproteobacteria</taxon>
        <taxon>Caulobacterales</taxon>
        <taxon>Caulobacteraceae</taxon>
        <taxon>Caulobacter</taxon>
    </lineage>
</organism>
<dbReference type="eggNOG" id="ENOG5033EG0">
    <property type="taxonomic scope" value="Bacteria"/>
</dbReference>
<keyword evidence="2" id="KW-0472">Membrane</keyword>
<dbReference type="PIR" id="E87529">
    <property type="entry name" value="E87529"/>
</dbReference>
<feature type="transmembrane region" description="Helical" evidence="2">
    <location>
        <begin position="44"/>
        <end position="63"/>
    </location>
</feature>
<name>Q9A633_CAUVC</name>